<gene>
    <name evidence="1" type="ORF">SteCoe_12483</name>
</gene>
<dbReference type="SUPFAM" id="SSF48403">
    <property type="entry name" value="Ankyrin repeat"/>
    <property type="match status" value="1"/>
</dbReference>
<dbReference type="EMBL" id="MPUH01000217">
    <property type="protein sequence ID" value="OMJ86049.1"/>
    <property type="molecule type" value="Genomic_DNA"/>
</dbReference>
<evidence type="ECO:0000313" key="2">
    <source>
        <dbReference type="Proteomes" id="UP000187209"/>
    </source>
</evidence>
<protein>
    <recommendedName>
        <fullName evidence="3">Ankyrin repeat protein</fullName>
    </recommendedName>
</protein>
<comment type="caution">
    <text evidence="1">The sequence shown here is derived from an EMBL/GenBank/DDBJ whole genome shotgun (WGS) entry which is preliminary data.</text>
</comment>
<dbReference type="Gene3D" id="1.25.40.20">
    <property type="entry name" value="Ankyrin repeat-containing domain"/>
    <property type="match status" value="1"/>
</dbReference>
<name>A0A1R2CAM0_9CILI</name>
<evidence type="ECO:0008006" key="3">
    <source>
        <dbReference type="Google" id="ProtNLM"/>
    </source>
</evidence>
<organism evidence="1 2">
    <name type="scientific">Stentor coeruleus</name>
    <dbReference type="NCBI Taxonomy" id="5963"/>
    <lineage>
        <taxon>Eukaryota</taxon>
        <taxon>Sar</taxon>
        <taxon>Alveolata</taxon>
        <taxon>Ciliophora</taxon>
        <taxon>Postciliodesmatophora</taxon>
        <taxon>Heterotrichea</taxon>
        <taxon>Heterotrichida</taxon>
        <taxon>Stentoridae</taxon>
        <taxon>Stentor</taxon>
    </lineage>
</organism>
<dbReference type="InterPro" id="IPR036770">
    <property type="entry name" value="Ankyrin_rpt-contain_sf"/>
</dbReference>
<reference evidence="1 2" key="1">
    <citation type="submission" date="2016-11" db="EMBL/GenBank/DDBJ databases">
        <title>The macronuclear genome of Stentor coeruleus: a giant cell with tiny introns.</title>
        <authorList>
            <person name="Slabodnick M."/>
            <person name="Ruby J.G."/>
            <person name="Reiff S.B."/>
            <person name="Swart E.C."/>
            <person name="Gosai S."/>
            <person name="Prabakaran S."/>
            <person name="Witkowska E."/>
            <person name="Larue G.E."/>
            <person name="Fisher S."/>
            <person name="Freeman R.M."/>
            <person name="Gunawardena J."/>
            <person name="Chu W."/>
            <person name="Stover N.A."/>
            <person name="Gregory B.D."/>
            <person name="Nowacki M."/>
            <person name="Derisi J."/>
            <person name="Roy S.W."/>
            <person name="Marshall W.F."/>
            <person name="Sood P."/>
        </authorList>
    </citation>
    <scope>NUCLEOTIDE SEQUENCE [LARGE SCALE GENOMIC DNA]</scope>
    <source>
        <strain evidence="1">WM001</strain>
    </source>
</reference>
<keyword evidence="2" id="KW-1185">Reference proteome</keyword>
<evidence type="ECO:0000313" key="1">
    <source>
        <dbReference type="EMBL" id="OMJ86049.1"/>
    </source>
</evidence>
<dbReference type="Proteomes" id="UP000187209">
    <property type="component" value="Unassembled WGS sequence"/>
</dbReference>
<sequence length="269" mass="31131">MLLPIDDMIMNFLGYTICIGSEKCYLCLVHKLKSSISITEDIFKKHKLYIINYICEKGHIDILKHYIVYYISNLKKYEEDGNNKTYCLSFSSINQYSENKKIFTPVQLACLMGHINILYYLQNYFAESIPPYTLNIHHINEITGDNCALIAVKTCNFMMMKMLFEMGYADFHVKNKNGEGGLQILAIASKSSNFVEYFECFVYLVEVVGVDITYMYEETLMLLDNSIIISYMEEKLKENGISIRKIDLEGTCSHDDSKDINIDYEAYGI</sequence>
<proteinExistence type="predicted"/>
<dbReference type="AlphaFoldDB" id="A0A1R2CAM0"/>
<accession>A0A1R2CAM0</accession>